<dbReference type="GO" id="GO:0016887">
    <property type="term" value="F:ATP hydrolysis activity"/>
    <property type="evidence" value="ECO:0007669"/>
    <property type="project" value="InterPro"/>
</dbReference>
<dbReference type="Proteomes" id="UP000198972">
    <property type="component" value="Unassembled WGS sequence"/>
</dbReference>
<evidence type="ECO:0000256" key="9">
    <source>
        <dbReference type="SAM" id="MobiDB-lite"/>
    </source>
</evidence>
<keyword evidence="3" id="KW-0813">Transport</keyword>
<dbReference type="FunFam" id="3.40.50.300:FF:000224">
    <property type="entry name" value="Energy-coupling factor transporter ATP-binding protein EcfA"/>
    <property type="match status" value="1"/>
</dbReference>
<reference evidence="11 12" key="1">
    <citation type="submission" date="2016-10" db="EMBL/GenBank/DDBJ databases">
        <authorList>
            <person name="de Groot N.N."/>
        </authorList>
    </citation>
    <scope>NUCLEOTIDE SEQUENCE [LARGE SCALE GENOMIC DNA]</scope>
    <source>
        <strain evidence="11 12">DSM 28129</strain>
    </source>
</reference>
<dbReference type="PROSITE" id="PS00211">
    <property type="entry name" value="ABC_TRANSPORTER_1"/>
    <property type="match status" value="1"/>
</dbReference>
<dbReference type="GO" id="GO:0015087">
    <property type="term" value="F:cobalt ion transmembrane transporter activity"/>
    <property type="evidence" value="ECO:0007669"/>
    <property type="project" value="UniProtKB-ARBA"/>
</dbReference>
<dbReference type="SUPFAM" id="SSF52540">
    <property type="entry name" value="P-loop containing nucleoside triphosphate hydrolases"/>
    <property type="match status" value="2"/>
</dbReference>
<dbReference type="PANTHER" id="PTHR43553">
    <property type="entry name" value="HEAVY METAL TRANSPORTER"/>
    <property type="match status" value="1"/>
</dbReference>
<keyword evidence="8" id="KW-0472">Membrane</keyword>
<evidence type="ECO:0000256" key="8">
    <source>
        <dbReference type="ARBA" id="ARBA00023136"/>
    </source>
</evidence>
<keyword evidence="6 11" id="KW-0067">ATP-binding</keyword>
<evidence type="ECO:0000259" key="10">
    <source>
        <dbReference type="PROSITE" id="PS50893"/>
    </source>
</evidence>
<keyword evidence="4" id="KW-1003">Cell membrane</keyword>
<comment type="similarity">
    <text evidence="2">Belongs to the ABC transporter superfamily.</text>
</comment>
<name>A0A1G7RJ54_9BACL</name>
<evidence type="ECO:0000313" key="12">
    <source>
        <dbReference type="Proteomes" id="UP000198972"/>
    </source>
</evidence>
<organism evidence="11 12">
    <name type="scientific">Fontibacillus panacisegetis</name>
    <dbReference type="NCBI Taxonomy" id="670482"/>
    <lineage>
        <taxon>Bacteria</taxon>
        <taxon>Bacillati</taxon>
        <taxon>Bacillota</taxon>
        <taxon>Bacilli</taxon>
        <taxon>Bacillales</taxon>
        <taxon>Paenibacillaceae</taxon>
        <taxon>Fontibacillus</taxon>
    </lineage>
</organism>
<evidence type="ECO:0000256" key="2">
    <source>
        <dbReference type="ARBA" id="ARBA00005417"/>
    </source>
</evidence>
<accession>A0A1G7RJ54</accession>
<dbReference type="OrthoDB" id="501320at2"/>
<sequence>MTEQEVVHREVAAVDHTDYIVSMDEVTFTYPGSEEPVLNGVSLQIKRGDFVAVIGGNGSGKSTLCKTLNGLIPHYYVGDFAGSVTVNGLNSLECDVARLSRHVGYVYQDFENQLIRPTVLDDASFAPLNYGFKDYLERGKRALQLTDLKVDHNEYIWQLSGGQKHQLALAGAVSLDPEILIIDEPVAQLDPCHAKDIYDLLKNLNERHGKTIIVIEHHTEFIAEYCKEVILMDKGRAIWSKPVKEALRELEQLKASQIYPPQVTQAASLIVETSEVGLNSYPVRLEEAVRYFEQLAETIGTTVAGTASAAIPADREVEGESKTLIPPVIEMDHIKFSYRTVTRQRKVVLKDVSVSFQRGDLVALVGNNGAGKSSLMRLITGVTKPEGGYVRVKGTNTADTSPEELANTVTYIYQNPEEMFIEDSIRKDIEFFLKARRVEGYQQKVDEIVETFGLTGLQHRDGRLLSGGQQRRASLAIGVAMNPSIILLDEPTANLDIATRKDITRLLLGLNQHVETVIVATHDMQLVAEWANRVIVMNEGSIVRDGTRESVFEDSELLELAGLNAPQIMELSRKLNMSPLSYTVDDFAYRWNAVLPEHKKHRDQENGIESGQEVIENGICS</sequence>
<dbReference type="InterPro" id="IPR027417">
    <property type="entry name" value="P-loop_NTPase"/>
</dbReference>
<evidence type="ECO:0000256" key="6">
    <source>
        <dbReference type="ARBA" id="ARBA00022840"/>
    </source>
</evidence>
<evidence type="ECO:0000256" key="7">
    <source>
        <dbReference type="ARBA" id="ARBA00022967"/>
    </source>
</evidence>
<comment type="subcellular location">
    <subcellularLocation>
        <location evidence="1">Cell membrane</location>
        <topology evidence="1">Peripheral membrane protein</topology>
    </subcellularLocation>
</comment>
<feature type="domain" description="ABC transporter" evidence="10">
    <location>
        <begin position="21"/>
        <end position="259"/>
    </location>
</feature>
<evidence type="ECO:0000256" key="5">
    <source>
        <dbReference type="ARBA" id="ARBA00022741"/>
    </source>
</evidence>
<dbReference type="CDD" id="cd03225">
    <property type="entry name" value="ABC_cobalt_CbiO_domain1"/>
    <property type="match status" value="2"/>
</dbReference>
<dbReference type="RefSeq" id="WP_091234264.1">
    <property type="nucleotide sequence ID" value="NZ_FNBG01000026.1"/>
</dbReference>
<dbReference type="GO" id="GO:0005524">
    <property type="term" value="F:ATP binding"/>
    <property type="evidence" value="ECO:0007669"/>
    <property type="project" value="UniProtKB-KW"/>
</dbReference>
<dbReference type="GO" id="GO:0042626">
    <property type="term" value="F:ATPase-coupled transmembrane transporter activity"/>
    <property type="evidence" value="ECO:0007669"/>
    <property type="project" value="TreeGrafter"/>
</dbReference>
<dbReference type="STRING" id="670482.SAMN04488542_12625"/>
<dbReference type="InterPro" id="IPR003439">
    <property type="entry name" value="ABC_transporter-like_ATP-bd"/>
</dbReference>
<dbReference type="InterPro" id="IPR003593">
    <property type="entry name" value="AAA+_ATPase"/>
</dbReference>
<keyword evidence="7" id="KW-1278">Translocase</keyword>
<dbReference type="InterPro" id="IPR050095">
    <property type="entry name" value="ECF_ABC_transporter_ATP-bd"/>
</dbReference>
<dbReference type="GO" id="GO:0043190">
    <property type="term" value="C:ATP-binding cassette (ABC) transporter complex"/>
    <property type="evidence" value="ECO:0007669"/>
    <property type="project" value="TreeGrafter"/>
</dbReference>
<dbReference type="Gene3D" id="3.40.50.300">
    <property type="entry name" value="P-loop containing nucleotide triphosphate hydrolases"/>
    <property type="match status" value="2"/>
</dbReference>
<dbReference type="InterPro" id="IPR017871">
    <property type="entry name" value="ABC_transporter-like_CS"/>
</dbReference>
<protein>
    <submittedName>
        <fullName evidence="11">Energy-coupling factor transport system ATP-binding protein</fullName>
    </submittedName>
</protein>
<keyword evidence="12" id="KW-1185">Reference proteome</keyword>
<dbReference type="PROSITE" id="PS50893">
    <property type="entry name" value="ABC_TRANSPORTER_2"/>
    <property type="match status" value="2"/>
</dbReference>
<dbReference type="NCBIfam" id="NF010167">
    <property type="entry name" value="PRK13648.1"/>
    <property type="match status" value="2"/>
</dbReference>
<evidence type="ECO:0000313" key="11">
    <source>
        <dbReference type="EMBL" id="SDG10695.1"/>
    </source>
</evidence>
<dbReference type="EMBL" id="FNBG01000026">
    <property type="protein sequence ID" value="SDG10695.1"/>
    <property type="molecule type" value="Genomic_DNA"/>
</dbReference>
<evidence type="ECO:0000256" key="1">
    <source>
        <dbReference type="ARBA" id="ARBA00004202"/>
    </source>
</evidence>
<dbReference type="SMART" id="SM00382">
    <property type="entry name" value="AAA"/>
    <property type="match status" value="2"/>
</dbReference>
<feature type="domain" description="ABC transporter" evidence="10">
    <location>
        <begin position="329"/>
        <end position="564"/>
    </location>
</feature>
<proteinExistence type="inferred from homology"/>
<dbReference type="PANTHER" id="PTHR43553:SF24">
    <property type="entry name" value="ENERGY-COUPLING FACTOR TRANSPORTER ATP-BINDING PROTEIN ECFA1"/>
    <property type="match status" value="1"/>
</dbReference>
<dbReference type="InterPro" id="IPR015856">
    <property type="entry name" value="ABC_transpr_CbiO/EcfA_su"/>
</dbReference>
<evidence type="ECO:0000256" key="3">
    <source>
        <dbReference type="ARBA" id="ARBA00022448"/>
    </source>
</evidence>
<keyword evidence="5" id="KW-0547">Nucleotide-binding</keyword>
<gene>
    <name evidence="11" type="ORF">SAMN04488542_12625</name>
</gene>
<dbReference type="AlphaFoldDB" id="A0A1G7RJ54"/>
<feature type="region of interest" description="Disordered" evidence="9">
    <location>
        <begin position="600"/>
        <end position="621"/>
    </location>
</feature>
<dbReference type="Pfam" id="PF00005">
    <property type="entry name" value="ABC_tran"/>
    <property type="match status" value="2"/>
</dbReference>
<evidence type="ECO:0000256" key="4">
    <source>
        <dbReference type="ARBA" id="ARBA00022475"/>
    </source>
</evidence>